<evidence type="ECO:0000256" key="6">
    <source>
        <dbReference type="RuleBase" id="RU362042"/>
    </source>
</evidence>
<dbReference type="InterPro" id="IPR036286">
    <property type="entry name" value="LexA/Signal_pep-like_sf"/>
</dbReference>
<feature type="active site" evidence="5">
    <location>
        <position position="42"/>
    </location>
</feature>
<keyword evidence="6" id="KW-0645">Protease</keyword>
<dbReference type="PANTHER" id="PTHR43390">
    <property type="entry name" value="SIGNAL PEPTIDASE I"/>
    <property type="match status" value="1"/>
</dbReference>
<evidence type="ECO:0000256" key="5">
    <source>
        <dbReference type="PIRSR" id="PIRSR600223-1"/>
    </source>
</evidence>
<dbReference type="Gene3D" id="2.10.109.10">
    <property type="entry name" value="Umud Fragment, subunit A"/>
    <property type="match status" value="1"/>
</dbReference>
<organism evidence="8 9">
    <name type="scientific">Candidatus Curtissbacteria bacterium RIFCSPHIGHO2_01_FULL_41_11</name>
    <dbReference type="NCBI Taxonomy" id="1797711"/>
    <lineage>
        <taxon>Bacteria</taxon>
        <taxon>Candidatus Curtissiibacteriota</taxon>
    </lineage>
</organism>
<feature type="transmembrane region" description="Helical" evidence="6">
    <location>
        <begin position="6"/>
        <end position="33"/>
    </location>
</feature>
<dbReference type="EC" id="3.4.21.89" evidence="3 6"/>
<evidence type="ECO:0000256" key="1">
    <source>
        <dbReference type="ARBA" id="ARBA00000677"/>
    </source>
</evidence>
<keyword evidence="6" id="KW-0472">Membrane</keyword>
<dbReference type="PROSITE" id="PS00760">
    <property type="entry name" value="SPASE_I_2"/>
    <property type="match status" value="1"/>
</dbReference>
<dbReference type="AlphaFoldDB" id="A0A1F5G6Y3"/>
<accession>A0A1F5G6Y3</accession>
<dbReference type="GO" id="GO:0016020">
    <property type="term" value="C:membrane"/>
    <property type="evidence" value="ECO:0007669"/>
    <property type="project" value="UniProtKB-SubCell"/>
</dbReference>
<dbReference type="CDD" id="cd06530">
    <property type="entry name" value="S26_SPase_I"/>
    <property type="match status" value="1"/>
</dbReference>
<evidence type="ECO:0000313" key="8">
    <source>
        <dbReference type="EMBL" id="OGD87601.1"/>
    </source>
</evidence>
<comment type="similarity">
    <text evidence="2 6">Belongs to the peptidase S26 family.</text>
</comment>
<dbReference type="Pfam" id="PF10502">
    <property type="entry name" value="Peptidase_S26"/>
    <property type="match status" value="1"/>
</dbReference>
<name>A0A1F5G6Y3_9BACT</name>
<dbReference type="GO" id="GO:0009003">
    <property type="term" value="F:signal peptidase activity"/>
    <property type="evidence" value="ECO:0007669"/>
    <property type="project" value="UniProtKB-EC"/>
</dbReference>
<dbReference type="GO" id="GO:0006465">
    <property type="term" value="P:signal peptide processing"/>
    <property type="evidence" value="ECO:0007669"/>
    <property type="project" value="InterPro"/>
</dbReference>
<dbReference type="SUPFAM" id="SSF51306">
    <property type="entry name" value="LexA/Signal peptidase"/>
    <property type="match status" value="1"/>
</dbReference>
<gene>
    <name evidence="8" type="ORF">A2870_02880</name>
</gene>
<evidence type="ECO:0000256" key="4">
    <source>
        <dbReference type="ARBA" id="ARBA00022801"/>
    </source>
</evidence>
<comment type="catalytic activity">
    <reaction evidence="1 6">
        <text>Cleavage of hydrophobic, N-terminal signal or leader sequences from secreted and periplasmic proteins.</text>
        <dbReference type="EC" id="3.4.21.89"/>
    </reaction>
</comment>
<dbReference type="InterPro" id="IPR000223">
    <property type="entry name" value="Pept_S26A_signal_pept_1"/>
</dbReference>
<dbReference type="PRINTS" id="PR00727">
    <property type="entry name" value="LEADERPTASE"/>
</dbReference>
<feature type="active site" evidence="5">
    <location>
        <position position="85"/>
    </location>
</feature>
<dbReference type="InterPro" id="IPR019757">
    <property type="entry name" value="Pept_S26A_signal_pept_1_Lys-AS"/>
</dbReference>
<dbReference type="PROSITE" id="PS00761">
    <property type="entry name" value="SPASE_I_3"/>
    <property type="match status" value="1"/>
</dbReference>
<dbReference type="EMBL" id="MFAZ01000011">
    <property type="protein sequence ID" value="OGD87601.1"/>
    <property type="molecule type" value="Genomic_DNA"/>
</dbReference>
<keyword evidence="6" id="KW-1133">Transmembrane helix</keyword>
<sequence>MDFKHTILSVIGEILQTILVSLAIFLFVYVFLVQPHRVKGESMLPNFYDGELLLTEKVTYRLYKPDRGDVIVFRAPSSQNVDFIKRVIGLPGEKIRIEDGSVFINGEKLAEPYETQPTTGTVEVAIGNDQYFVLGDNRNASSDSRSFGPISKDSIRGRTWLVYWPLWKSVKSDGLRIVSKVSYSILDLR</sequence>
<reference evidence="8 9" key="1">
    <citation type="journal article" date="2016" name="Nat. Commun.">
        <title>Thousands of microbial genomes shed light on interconnected biogeochemical processes in an aquifer system.</title>
        <authorList>
            <person name="Anantharaman K."/>
            <person name="Brown C.T."/>
            <person name="Hug L.A."/>
            <person name="Sharon I."/>
            <person name="Castelle C.J."/>
            <person name="Probst A.J."/>
            <person name="Thomas B.C."/>
            <person name="Singh A."/>
            <person name="Wilkins M.J."/>
            <person name="Karaoz U."/>
            <person name="Brodie E.L."/>
            <person name="Williams K.H."/>
            <person name="Hubbard S.S."/>
            <person name="Banfield J.F."/>
        </authorList>
    </citation>
    <scope>NUCLEOTIDE SEQUENCE [LARGE SCALE GENOMIC DNA]</scope>
</reference>
<evidence type="ECO:0000256" key="2">
    <source>
        <dbReference type="ARBA" id="ARBA00009370"/>
    </source>
</evidence>
<protein>
    <recommendedName>
        <fullName evidence="3 6">Signal peptidase I</fullName>
        <ecNumber evidence="3 6">3.4.21.89</ecNumber>
    </recommendedName>
</protein>
<comment type="caution">
    <text evidence="8">The sequence shown here is derived from an EMBL/GenBank/DDBJ whole genome shotgun (WGS) entry which is preliminary data.</text>
</comment>
<dbReference type="STRING" id="1797711.A2870_02880"/>
<dbReference type="InterPro" id="IPR019758">
    <property type="entry name" value="Pept_S26A_signal_pept_1_CS"/>
</dbReference>
<dbReference type="Proteomes" id="UP000179102">
    <property type="component" value="Unassembled WGS sequence"/>
</dbReference>
<dbReference type="PANTHER" id="PTHR43390:SF1">
    <property type="entry name" value="CHLOROPLAST PROCESSING PEPTIDASE"/>
    <property type="match status" value="1"/>
</dbReference>
<evidence type="ECO:0000259" key="7">
    <source>
        <dbReference type="Pfam" id="PF10502"/>
    </source>
</evidence>
<proteinExistence type="inferred from homology"/>
<keyword evidence="4 6" id="KW-0378">Hydrolase</keyword>
<feature type="domain" description="Peptidase S26" evidence="7">
    <location>
        <begin position="13"/>
        <end position="164"/>
    </location>
</feature>
<evidence type="ECO:0000256" key="3">
    <source>
        <dbReference type="ARBA" id="ARBA00013208"/>
    </source>
</evidence>
<dbReference type="GO" id="GO:0004252">
    <property type="term" value="F:serine-type endopeptidase activity"/>
    <property type="evidence" value="ECO:0007669"/>
    <property type="project" value="InterPro"/>
</dbReference>
<keyword evidence="6" id="KW-0812">Transmembrane</keyword>
<dbReference type="NCBIfam" id="TIGR02227">
    <property type="entry name" value="sigpep_I_bact"/>
    <property type="match status" value="1"/>
</dbReference>
<comment type="subcellular location">
    <subcellularLocation>
        <location evidence="6">Membrane</location>
        <topology evidence="6">Single-pass type II membrane protein</topology>
    </subcellularLocation>
</comment>
<dbReference type="InterPro" id="IPR019533">
    <property type="entry name" value="Peptidase_S26"/>
</dbReference>
<evidence type="ECO:0000313" key="9">
    <source>
        <dbReference type="Proteomes" id="UP000179102"/>
    </source>
</evidence>